<dbReference type="InterPro" id="IPR010979">
    <property type="entry name" value="Ribosomal_uS13-like_H2TH"/>
</dbReference>
<dbReference type="Gene3D" id="1.10.8.50">
    <property type="match status" value="1"/>
</dbReference>
<evidence type="ECO:0000256" key="8">
    <source>
        <dbReference type="ARBA" id="ARBA00022833"/>
    </source>
</evidence>
<sequence length="272" mass="30382">MAEGHAVIRWARRLAPLVGAPLTHVQMPKRWGDRPAGLVGQHLQEPRTHGKHLLLPLSGGETLHCHGAQYGSWQVGERPLDLRKEEKHVRLWLQTAAHEAVFYHGPTVELLTPEELAEHERLTSLGPDVMAPLPDHTPGGTFDRAEAARRIRARGDDPIKPVVLDQRVVAGVGNIYASEGLFLAGVDPRRPAAEVTDAELDALWDAVHPMMWDGTTRYGRTKTTPPELREQGHDRWVYQRKGKPCLVCGTPIELVRLPPYDRATYLCPTCQH</sequence>
<dbReference type="PANTHER" id="PTHR42697">
    <property type="entry name" value="ENDONUCLEASE 8"/>
    <property type="match status" value="1"/>
</dbReference>
<dbReference type="InterPro" id="IPR015887">
    <property type="entry name" value="DNA_glyclase_Znf_dom_DNA_BS"/>
</dbReference>
<dbReference type="Proteomes" id="UP000216339">
    <property type="component" value="Unassembled WGS sequence"/>
</dbReference>
<evidence type="ECO:0000256" key="9">
    <source>
        <dbReference type="ARBA" id="ARBA00023125"/>
    </source>
</evidence>
<evidence type="ECO:0000256" key="1">
    <source>
        <dbReference type="ARBA" id="ARBA00001947"/>
    </source>
</evidence>
<evidence type="ECO:0000256" key="3">
    <source>
        <dbReference type="ARBA" id="ARBA00012720"/>
    </source>
</evidence>
<keyword evidence="10" id="KW-0234">DNA repair</keyword>
<evidence type="ECO:0000256" key="11">
    <source>
        <dbReference type="ARBA" id="ARBA00023239"/>
    </source>
</evidence>
<evidence type="ECO:0000256" key="10">
    <source>
        <dbReference type="ARBA" id="ARBA00023204"/>
    </source>
</evidence>
<keyword evidence="11" id="KW-0456">Lyase</keyword>
<name>A0A271IWZ7_9BACT</name>
<dbReference type="Pfam" id="PF06831">
    <property type="entry name" value="H2TH"/>
    <property type="match status" value="1"/>
</dbReference>
<evidence type="ECO:0000256" key="5">
    <source>
        <dbReference type="ARBA" id="ARBA00022763"/>
    </source>
</evidence>
<dbReference type="GO" id="GO:0006284">
    <property type="term" value="P:base-excision repair"/>
    <property type="evidence" value="ECO:0007669"/>
    <property type="project" value="InterPro"/>
</dbReference>
<evidence type="ECO:0000313" key="18">
    <source>
        <dbReference type="Proteomes" id="UP000216339"/>
    </source>
</evidence>
<dbReference type="InterPro" id="IPR000214">
    <property type="entry name" value="Znf_DNA_glyclase/AP_lyase"/>
</dbReference>
<dbReference type="Pfam" id="PF01149">
    <property type="entry name" value="Fapy_DNA_glyco"/>
    <property type="match status" value="1"/>
</dbReference>
<accession>A0A271IWZ7</accession>
<reference evidence="17 18" key="1">
    <citation type="submission" date="2016-11" db="EMBL/GenBank/DDBJ databases">
        <title>Study of marine rhodopsin-containing bacteria.</title>
        <authorList>
            <person name="Yoshizawa S."/>
            <person name="Kumagai Y."/>
            <person name="Kogure K."/>
        </authorList>
    </citation>
    <scope>NUCLEOTIDE SEQUENCE [LARGE SCALE GENOMIC DNA]</scope>
    <source>
        <strain evidence="17 18">SAORIC-28</strain>
    </source>
</reference>
<comment type="cofactor">
    <cofactor evidence="1">
        <name>Zn(2+)</name>
        <dbReference type="ChEBI" id="CHEBI:29105"/>
    </cofactor>
</comment>
<evidence type="ECO:0000256" key="15">
    <source>
        <dbReference type="PROSITE-ProRule" id="PRU00391"/>
    </source>
</evidence>
<keyword evidence="9" id="KW-0238">DNA-binding</keyword>
<keyword evidence="13" id="KW-0326">Glycosidase</keyword>
<dbReference type="EC" id="4.2.99.18" evidence="3"/>
<evidence type="ECO:0000256" key="6">
    <source>
        <dbReference type="ARBA" id="ARBA00022771"/>
    </source>
</evidence>
<evidence type="ECO:0000256" key="13">
    <source>
        <dbReference type="ARBA" id="ARBA00023295"/>
    </source>
</evidence>
<evidence type="ECO:0000313" key="17">
    <source>
        <dbReference type="EMBL" id="PAP75344.1"/>
    </source>
</evidence>
<dbReference type="EMBL" id="MQWD01000001">
    <property type="protein sequence ID" value="PAP75344.1"/>
    <property type="molecule type" value="Genomic_DNA"/>
</dbReference>
<comment type="similarity">
    <text evidence="2">Belongs to the FPG family.</text>
</comment>
<dbReference type="GO" id="GO:0003684">
    <property type="term" value="F:damaged DNA binding"/>
    <property type="evidence" value="ECO:0007669"/>
    <property type="project" value="InterPro"/>
</dbReference>
<organism evidence="17 18">
    <name type="scientific">Rubrivirga marina</name>
    <dbReference type="NCBI Taxonomy" id="1196024"/>
    <lineage>
        <taxon>Bacteria</taxon>
        <taxon>Pseudomonadati</taxon>
        <taxon>Rhodothermota</taxon>
        <taxon>Rhodothermia</taxon>
        <taxon>Rhodothermales</taxon>
        <taxon>Rubricoccaceae</taxon>
        <taxon>Rubrivirga</taxon>
    </lineage>
</organism>
<keyword evidence="6 15" id="KW-0863">Zinc-finger</keyword>
<dbReference type="SMART" id="SM01232">
    <property type="entry name" value="H2TH"/>
    <property type="match status" value="1"/>
</dbReference>
<evidence type="ECO:0000256" key="14">
    <source>
        <dbReference type="ARBA" id="ARBA00044632"/>
    </source>
</evidence>
<dbReference type="SMART" id="SM00898">
    <property type="entry name" value="Fapy_DNA_glyco"/>
    <property type="match status" value="1"/>
</dbReference>
<keyword evidence="12" id="KW-0511">Multifunctional enzyme</keyword>
<dbReference type="InterPro" id="IPR012319">
    <property type="entry name" value="FPG_cat"/>
</dbReference>
<dbReference type="PANTHER" id="PTHR42697:SF1">
    <property type="entry name" value="ENDONUCLEASE 8"/>
    <property type="match status" value="1"/>
</dbReference>
<keyword evidence="18" id="KW-1185">Reference proteome</keyword>
<comment type="caution">
    <text evidence="17">The sequence shown here is derived from an EMBL/GenBank/DDBJ whole genome shotgun (WGS) entry which is preliminary data.</text>
</comment>
<dbReference type="InterPro" id="IPR015886">
    <property type="entry name" value="H2TH_FPG"/>
</dbReference>
<dbReference type="SUPFAM" id="SSF81624">
    <property type="entry name" value="N-terminal domain of MutM-like DNA repair proteins"/>
    <property type="match status" value="1"/>
</dbReference>
<keyword evidence="5" id="KW-0227">DNA damage</keyword>
<dbReference type="AlphaFoldDB" id="A0A271IWZ7"/>
<dbReference type="RefSeq" id="WP_143537534.1">
    <property type="nucleotide sequence ID" value="NZ_MQWD01000001.1"/>
</dbReference>
<evidence type="ECO:0000256" key="12">
    <source>
        <dbReference type="ARBA" id="ARBA00023268"/>
    </source>
</evidence>
<dbReference type="Pfam" id="PF06827">
    <property type="entry name" value="zf-FPG_IleRS"/>
    <property type="match status" value="1"/>
</dbReference>
<dbReference type="InterPro" id="IPR010663">
    <property type="entry name" value="Znf_FPG/IleRS"/>
</dbReference>
<dbReference type="SUPFAM" id="SSF46946">
    <property type="entry name" value="S13-like H2TH domain"/>
    <property type="match status" value="1"/>
</dbReference>
<evidence type="ECO:0000256" key="7">
    <source>
        <dbReference type="ARBA" id="ARBA00022801"/>
    </source>
</evidence>
<dbReference type="PROSITE" id="PS01242">
    <property type="entry name" value="ZF_FPG_1"/>
    <property type="match status" value="1"/>
</dbReference>
<dbReference type="Gene3D" id="3.20.190.10">
    <property type="entry name" value="MutM-like, N-terminal"/>
    <property type="match status" value="1"/>
</dbReference>
<keyword evidence="4" id="KW-0479">Metal-binding</keyword>
<dbReference type="GO" id="GO:0140078">
    <property type="term" value="F:class I DNA-(apurinic or apyrimidinic site) endonuclease activity"/>
    <property type="evidence" value="ECO:0007669"/>
    <property type="project" value="UniProtKB-EC"/>
</dbReference>
<dbReference type="SUPFAM" id="SSF57716">
    <property type="entry name" value="Glucocorticoid receptor-like (DNA-binding domain)"/>
    <property type="match status" value="1"/>
</dbReference>
<proteinExistence type="inferred from homology"/>
<comment type="catalytic activity">
    <reaction evidence="14">
        <text>2'-deoxyribonucleotide-(2'-deoxyribose 5'-phosphate)-2'-deoxyribonucleotide-DNA = a 3'-end 2'-deoxyribonucleotide-(2,3-dehydro-2,3-deoxyribose 5'-phosphate)-DNA + a 5'-end 5'-phospho-2'-deoxyribonucleoside-DNA + H(+)</text>
        <dbReference type="Rhea" id="RHEA:66592"/>
        <dbReference type="Rhea" id="RHEA-COMP:13180"/>
        <dbReference type="Rhea" id="RHEA-COMP:16897"/>
        <dbReference type="Rhea" id="RHEA-COMP:17067"/>
        <dbReference type="ChEBI" id="CHEBI:15378"/>
        <dbReference type="ChEBI" id="CHEBI:136412"/>
        <dbReference type="ChEBI" id="CHEBI:157695"/>
        <dbReference type="ChEBI" id="CHEBI:167181"/>
        <dbReference type="EC" id="4.2.99.18"/>
    </reaction>
</comment>
<keyword evidence="8" id="KW-0862">Zinc</keyword>
<dbReference type="PROSITE" id="PS51066">
    <property type="entry name" value="ZF_FPG_2"/>
    <property type="match status" value="1"/>
</dbReference>
<dbReference type="OrthoDB" id="9800855at2"/>
<keyword evidence="7" id="KW-0378">Hydrolase</keyword>
<evidence type="ECO:0000259" key="16">
    <source>
        <dbReference type="PROSITE" id="PS51066"/>
    </source>
</evidence>
<dbReference type="InterPro" id="IPR035937">
    <property type="entry name" value="FPG_N"/>
</dbReference>
<gene>
    <name evidence="17" type="ORF">BSZ37_02225</name>
</gene>
<dbReference type="GO" id="GO:0000703">
    <property type="term" value="F:oxidized pyrimidine nucleobase lesion DNA N-glycosylase activity"/>
    <property type="evidence" value="ECO:0007669"/>
    <property type="project" value="TreeGrafter"/>
</dbReference>
<evidence type="ECO:0000256" key="2">
    <source>
        <dbReference type="ARBA" id="ARBA00009409"/>
    </source>
</evidence>
<dbReference type="GO" id="GO:0008270">
    <property type="term" value="F:zinc ion binding"/>
    <property type="evidence" value="ECO:0007669"/>
    <property type="project" value="UniProtKB-KW"/>
</dbReference>
<feature type="domain" description="FPG-type" evidence="16">
    <location>
        <begin position="236"/>
        <end position="272"/>
    </location>
</feature>
<evidence type="ECO:0000256" key="4">
    <source>
        <dbReference type="ARBA" id="ARBA00022723"/>
    </source>
</evidence>
<protein>
    <recommendedName>
        <fullName evidence="3">DNA-(apurinic or apyrimidinic site) lyase</fullName>
        <ecNumber evidence="3">4.2.99.18</ecNumber>
    </recommendedName>
</protein>